<protein>
    <submittedName>
        <fullName evidence="1">Uncharacterized protein</fullName>
    </submittedName>
</protein>
<evidence type="ECO:0000313" key="1">
    <source>
        <dbReference type="EMBL" id="EKC72312.1"/>
    </source>
</evidence>
<sequence length="111" mass="12710">MSEQIAEGEKHENGTDELNEAMALYRMILESFNQFYAKNLTPYIKYVKASTEDISQLEPGMKAWHSSLEEEIPMLGFVGSIAYYFESPLKNVMEDEFHLKISQILKAPMPG</sequence>
<comment type="caution">
    <text evidence="1">The sequence shown here is derived from an EMBL/GenBank/DDBJ whole genome shotgun (WGS) entry which is preliminary data.</text>
</comment>
<reference evidence="1" key="1">
    <citation type="journal article" date="2013" name="Environ. Microbiol.">
        <title>Microbiota from the distal guts of lean and obese adolescents exhibit partial functional redundancy besides clear differences in community structure.</title>
        <authorList>
            <person name="Ferrer M."/>
            <person name="Ruiz A."/>
            <person name="Lanza F."/>
            <person name="Haange S.B."/>
            <person name="Oberbach A."/>
            <person name="Till H."/>
            <person name="Bargiela R."/>
            <person name="Campoy C."/>
            <person name="Segura M.T."/>
            <person name="Richter M."/>
            <person name="von Bergen M."/>
            <person name="Seifert J."/>
            <person name="Suarez A."/>
        </authorList>
    </citation>
    <scope>NUCLEOTIDE SEQUENCE</scope>
</reference>
<name>K1TGT1_9ZZZZ</name>
<dbReference type="EMBL" id="AJWZ01001948">
    <property type="protein sequence ID" value="EKC72312.1"/>
    <property type="molecule type" value="Genomic_DNA"/>
</dbReference>
<accession>K1TGT1</accession>
<dbReference type="AlphaFoldDB" id="K1TGT1"/>
<organism evidence="1">
    <name type="scientific">human gut metagenome</name>
    <dbReference type="NCBI Taxonomy" id="408170"/>
    <lineage>
        <taxon>unclassified sequences</taxon>
        <taxon>metagenomes</taxon>
        <taxon>organismal metagenomes</taxon>
    </lineage>
</organism>
<proteinExistence type="predicted"/>
<gene>
    <name evidence="1" type="ORF">OBE_02955</name>
</gene>